<organism evidence="1 2">
    <name type="scientific">Neiella marina</name>
    <dbReference type="NCBI Taxonomy" id="508461"/>
    <lineage>
        <taxon>Bacteria</taxon>
        <taxon>Pseudomonadati</taxon>
        <taxon>Pseudomonadota</taxon>
        <taxon>Gammaproteobacteria</taxon>
        <taxon>Alteromonadales</taxon>
        <taxon>Echinimonadaceae</taxon>
        <taxon>Neiella</taxon>
    </lineage>
</organism>
<dbReference type="EMBL" id="BMDX01000003">
    <property type="protein sequence ID" value="GGA70776.1"/>
    <property type="molecule type" value="Genomic_DNA"/>
</dbReference>
<dbReference type="AlphaFoldDB" id="A0A8J2U3L0"/>
<accession>A0A8J2U3L0</accession>
<dbReference type="Proteomes" id="UP000619743">
    <property type="component" value="Unassembled WGS sequence"/>
</dbReference>
<keyword evidence="2" id="KW-1185">Reference proteome</keyword>
<sequence length="263" mass="29331">MTKIPNYDVISEVTQLSTLSKIRKRDVDRQEVVFCDYKGFTVSLTNRNTEGRIMVHVSLRHNSETNASIFVAESLCESICYAKDFATLAVNTLLEHMDMTPKTASVSLAKLADAFDGWNECSAQQLLELYYNSNDENEQYTLASHLKDQACRLTDKSVQPSPILQAEAELREILKTELDEASITSIIHSVGTEMSALSEALVAKKDEIEALSSSLNSEYNAYVMAVIQDVLTEYEGLSTRAEAKLTRATLIQDTIASRVQQNQ</sequence>
<gene>
    <name evidence="1" type="ORF">GCM10011369_10650</name>
</gene>
<evidence type="ECO:0000313" key="2">
    <source>
        <dbReference type="Proteomes" id="UP000619743"/>
    </source>
</evidence>
<evidence type="ECO:0000313" key="1">
    <source>
        <dbReference type="EMBL" id="GGA70776.1"/>
    </source>
</evidence>
<proteinExistence type="predicted"/>
<reference evidence="2" key="1">
    <citation type="journal article" date="2019" name="Int. J. Syst. Evol. Microbiol.">
        <title>The Global Catalogue of Microorganisms (GCM) 10K type strain sequencing project: providing services to taxonomists for standard genome sequencing and annotation.</title>
        <authorList>
            <consortium name="The Broad Institute Genomics Platform"/>
            <consortium name="The Broad Institute Genome Sequencing Center for Infectious Disease"/>
            <person name="Wu L."/>
            <person name="Ma J."/>
        </authorList>
    </citation>
    <scope>NUCLEOTIDE SEQUENCE [LARGE SCALE GENOMIC DNA]</scope>
    <source>
        <strain evidence="2">CGMCC 1.10130</strain>
    </source>
</reference>
<name>A0A8J2U3L0_9GAMM</name>
<protein>
    <submittedName>
        <fullName evidence="1">Uncharacterized protein</fullName>
    </submittedName>
</protein>
<comment type="caution">
    <text evidence="1">The sequence shown here is derived from an EMBL/GenBank/DDBJ whole genome shotgun (WGS) entry which is preliminary data.</text>
</comment>